<evidence type="ECO:0000313" key="2">
    <source>
        <dbReference type="EMBL" id="KAG2651143.1"/>
    </source>
</evidence>
<proteinExistence type="predicted"/>
<feature type="compositionally biased region" description="Low complexity" evidence="1">
    <location>
        <begin position="1"/>
        <end position="13"/>
    </location>
</feature>
<comment type="caution">
    <text evidence="2">The sequence shown here is derived from an EMBL/GenBank/DDBJ whole genome shotgun (WGS) entry which is preliminary data.</text>
</comment>
<protein>
    <submittedName>
        <fullName evidence="2">Uncharacterized protein</fullName>
    </submittedName>
</protein>
<dbReference type="EMBL" id="CM029038">
    <property type="protein sequence ID" value="KAG2651143.1"/>
    <property type="molecule type" value="Genomic_DNA"/>
</dbReference>
<gene>
    <name evidence="2" type="ORF">PVAP13_1NG249276</name>
</gene>
<dbReference type="AlphaFoldDB" id="A0A8T0X1K8"/>
<feature type="region of interest" description="Disordered" evidence="1">
    <location>
        <begin position="161"/>
        <end position="228"/>
    </location>
</feature>
<sequence length="228" mass="24238">MSSSPLWSWRPPSIGGPPASTCARVRPGGRPRPCASGHGGRAGPRPRPSAAARRRRHSRAGDGAAVAMVVPAAFCGRAPSPRAWRRGIEPARCRAKPTCVRCRQMPWPEHTPLREPLRTPRARCAPARLWLVHAASLRPARLGQHCSSPVGTAAAGVRREHHRPPALPPGRNCCGARGHPLRSARRTSSPASASAPPLPPGPSAALPDVCSSWRGPRRRYVGGARAGR</sequence>
<organism evidence="2 3">
    <name type="scientific">Panicum virgatum</name>
    <name type="common">Blackwell switchgrass</name>
    <dbReference type="NCBI Taxonomy" id="38727"/>
    <lineage>
        <taxon>Eukaryota</taxon>
        <taxon>Viridiplantae</taxon>
        <taxon>Streptophyta</taxon>
        <taxon>Embryophyta</taxon>
        <taxon>Tracheophyta</taxon>
        <taxon>Spermatophyta</taxon>
        <taxon>Magnoliopsida</taxon>
        <taxon>Liliopsida</taxon>
        <taxon>Poales</taxon>
        <taxon>Poaceae</taxon>
        <taxon>PACMAD clade</taxon>
        <taxon>Panicoideae</taxon>
        <taxon>Panicodae</taxon>
        <taxon>Paniceae</taxon>
        <taxon>Panicinae</taxon>
        <taxon>Panicum</taxon>
        <taxon>Panicum sect. Hiantes</taxon>
    </lineage>
</organism>
<feature type="region of interest" description="Disordered" evidence="1">
    <location>
        <begin position="1"/>
        <end position="63"/>
    </location>
</feature>
<evidence type="ECO:0000313" key="3">
    <source>
        <dbReference type="Proteomes" id="UP000823388"/>
    </source>
</evidence>
<feature type="compositionally biased region" description="Low complexity" evidence="1">
    <location>
        <begin position="186"/>
        <end position="195"/>
    </location>
</feature>
<accession>A0A8T0X1K8</accession>
<name>A0A8T0X1K8_PANVG</name>
<evidence type="ECO:0000256" key="1">
    <source>
        <dbReference type="SAM" id="MobiDB-lite"/>
    </source>
</evidence>
<dbReference type="Proteomes" id="UP000823388">
    <property type="component" value="Chromosome 1N"/>
</dbReference>
<reference evidence="2" key="1">
    <citation type="submission" date="2020-05" db="EMBL/GenBank/DDBJ databases">
        <title>WGS assembly of Panicum virgatum.</title>
        <authorList>
            <person name="Lovell J.T."/>
            <person name="Jenkins J."/>
            <person name="Shu S."/>
            <person name="Juenger T.E."/>
            <person name="Schmutz J."/>
        </authorList>
    </citation>
    <scope>NUCLEOTIDE SEQUENCE</scope>
    <source>
        <strain evidence="2">AP13</strain>
    </source>
</reference>
<keyword evidence="3" id="KW-1185">Reference proteome</keyword>